<name>A0ABS6X4T2_9BACT</name>
<evidence type="ECO:0000313" key="1">
    <source>
        <dbReference type="EMBL" id="MBW3130033.1"/>
    </source>
</evidence>
<dbReference type="EMBL" id="JAHWGL010000075">
    <property type="protein sequence ID" value="MBW3130033.1"/>
    <property type="molecule type" value="Genomic_DNA"/>
</dbReference>
<reference evidence="1 2" key="1">
    <citation type="submission" date="2021-07" db="EMBL/GenBank/DDBJ databases">
        <title>Hymenobacter profundi sp. nov., isolated from deep-sea water.</title>
        <authorList>
            <person name="Kim M.K."/>
        </authorList>
    </citation>
    <scope>NUCLEOTIDE SEQUENCE [LARGE SCALE GENOMIC DNA]</scope>
    <source>
        <strain evidence="1 2">M2</strain>
    </source>
</reference>
<evidence type="ECO:0000313" key="2">
    <source>
        <dbReference type="Proteomes" id="UP000826188"/>
    </source>
</evidence>
<keyword evidence="2" id="KW-1185">Reference proteome</keyword>
<dbReference type="Proteomes" id="UP000826188">
    <property type="component" value="Unassembled WGS sequence"/>
</dbReference>
<protein>
    <submittedName>
        <fullName evidence="1">SRPBCC family protein</fullName>
    </submittedName>
</protein>
<accession>A0ABS6X4T2</accession>
<sequence length="163" mass="19013">MPLIKIETVIQAPQKRCFLLVLSVDLHTVSTQQTKESIVAGVRSGILQLGDTVTFRAQHFGIWQTLTSKVTELETPIYFCDEMQQGAFQRMRHEHHFEKQGNTTLMRDVFEFASPLGWVRKAVDTLFMKRYLTHFLKERCSVIKHYAETEAWREVLPLMDNLK</sequence>
<comment type="caution">
    <text evidence="1">The sequence shown here is derived from an EMBL/GenBank/DDBJ whole genome shotgun (WGS) entry which is preliminary data.</text>
</comment>
<dbReference type="CDD" id="cd07820">
    <property type="entry name" value="SRPBCC_3"/>
    <property type="match status" value="1"/>
</dbReference>
<proteinExistence type="predicted"/>
<organism evidence="1 2">
    <name type="scientific">Hymenobacter profundi</name>
    <dbReference type="NCBI Taxonomy" id="1982110"/>
    <lineage>
        <taxon>Bacteria</taxon>
        <taxon>Pseudomonadati</taxon>
        <taxon>Bacteroidota</taxon>
        <taxon>Cytophagia</taxon>
        <taxon>Cytophagales</taxon>
        <taxon>Hymenobacteraceae</taxon>
        <taxon>Hymenobacter</taxon>
    </lineage>
</organism>
<gene>
    <name evidence="1" type="ORF">KYK14_15815</name>
</gene>